<feature type="compositionally biased region" description="Low complexity" evidence="1">
    <location>
        <begin position="57"/>
        <end position="70"/>
    </location>
</feature>
<dbReference type="EMBL" id="VDEP01000506">
    <property type="protein sequence ID" value="KAA1068332.1"/>
    <property type="molecule type" value="Genomic_DNA"/>
</dbReference>
<feature type="compositionally biased region" description="Polar residues" evidence="1">
    <location>
        <begin position="371"/>
        <end position="381"/>
    </location>
</feature>
<accession>A0A5B0LV76</accession>
<evidence type="ECO:0000313" key="3">
    <source>
        <dbReference type="Proteomes" id="UP000325313"/>
    </source>
</evidence>
<dbReference type="Proteomes" id="UP000325313">
    <property type="component" value="Unassembled WGS sequence"/>
</dbReference>
<feature type="compositionally biased region" description="Polar residues" evidence="1">
    <location>
        <begin position="7"/>
        <end position="19"/>
    </location>
</feature>
<feature type="region of interest" description="Disordered" evidence="1">
    <location>
        <begin position="140"/>
        <end position="195"/>
    </location>
</feature>
<evidence type="ECO:0000313" key="2">
    <source>
        <dbReference type="EMBL" id="KAA1068332.1"/>
    </source>
</evidence>
<dbReference type="AlphaFoldDB" id="A0A5B0LV76"/>
<name>A0A5B0LV76_PUCGR</name>
<protein>
    <submittedName>
        <fullName evidence="2">Uncharacterized protein</fullName>
    </submittedName>
</protein>
<feature type="compositionally biased region" description="Polar residues" evidence="1">
    <location>
        <begin position="207"/>
        <end position="217"/>
    </location>
</feature>
<feature type="region of interest" description="Disordered" evidence="1">
    <location>
        <begin position="1"/>
        <end position="21"/>
    </location>
</feature>
<feature type="compositionally biased region" description="Low complexity" evidence="1">
    <location>
        <begin position="384"/>
        <end position="397"/>
    </location>
</feature>
<feature type="region of interest" description="Disordered" evidence="1">
    <location>
        <begin position="322"/>
        <end position="401"/>
    </location>
</feature>
<comment type="caution">
    <text evidence="2">The sequence shown here is derived from an EMBL/GenBank/DDBJ whole genome shotgun (WGS) entry which is preliminary data.</text>
</comment>
<proteinExistence type="predicted"/>
<evidence type="ECO:0000256" key="1">
    <source>
        <dbReference type="SAM" id="MobiDB-lite"/>
    </source>
</evidence>
<sequence>MERSKNLSHNQNKENTNAFTIALPPSKLAALRMAEKVPSGSESPAQADSPIYDEPNAASTASWPTAPTVTNQQKWDTWANSMMGAGMAMMMGDAGIGFGTTAIGIGRDPKARAKSRDYLKQCLQEISYHTSNPILSKTQAVQHSGPNHPNQANSNHFQAASNPHQPGNNQQDNLSPNPIHQPLNHSGAPQDQSQQSALYQVLTIDNQHPPNVSSFAQHSGAPPPSSRPLLTTPMNTDGNGFGIPENSSNPPLHPLTIANLSLLSAAKQSLLSLNSSTSAGSQDGELQTNQMRSNLNGIGPNGISVTHTELGVVRVLEGTVRLGRQEGEDPDEQEPSKPGPHMALNNHPIKPDDDLSGLNLHDHHDAAHPSTGPNNLASSATAFAPNPAGGPAPNGKNSSTAGSVIQKGFDSCKASSISLLSLVDIRPAFRSTGRTTYT</sequence>
<organism evidence="2 3">
    <name type="scientific">Puccinia graminis f. sp. tritici</name>
    <dbReference type="NCBI Taxonomy" id="56615"/>
    <lineage>
        <taxon>Eukaryota</taxon>
        <taxon>Fungi</taxon>
        <taxon>Dikarya</taxon>
        <taxon>Basidiomycota</taxon>
        <taxon>Pucciniomycotina</taxon>
        <taxon>Pucciniomycetes</taxon>
        <taxon>Pucciniales</taxon>
        <taxon>Pucciniaceae</taxon>
        <taxon>Puccinia</taxon>
    </lineage>
</organism>
<feature type="region of interest" description="Disordered" evidence="1">
    <location>
        <begin position="33"/>
        <end position="73"/>
    </location>
</feature>
<feature type="region of interest" description="Disordered" evidence="1">
    <location>
        <begin position="207"/>
        <end position="240"/>
    </location>
</feature>
<gene>
    <name evidence="2" type="ORF">PGTUg99_034219</name>
</gene>
<reference evidence="2 3" key="1">
    <citation type="submission" date="2019-05" db="EMBL/GenBank/DDBJ databases">
        <title>Emergence of the Ug99 lineage of the wheat stem rust pathogen through somatic hybridization.</title>
        <authorList>
            <person name="Li F."/>
            <person name="Upadhyaya N.M."/>
            <person name="Sperschneider J."/>
            <person name="Matny O."/>
            <person name="Nguyen-Phuc H."/>
            <person name="Mago R."/>
            <person name="Raley C."/>
            <person name="Miller M.E."/>
            <person name="Silverstein K.A.T."/>
            <person name="Henningsen E."/>
            <person name="Hirsch C.D."/>
            <person name="Visser B."/>
            <person name="Pretorius Z.A."/>
            <person name="Steffenson B.J."/>
            <person name="Schwessinger B."/>
            <person name="Dodds P.N."/>
            <person name="Figueroa M."/>
        </authorList>
    </citation>
    <scope>NUCLEOTIDE SEQUENCE [LARGE SCALE GENOMIC DNA]</scope>
    <source>
        <strain evidence="2 3">Ug99</strain>
    </source>
</reference>